<dbReference type="Proteomes" id="UP000292120">
    <property type="component" value="Unassembled WGS sequence"/>
</dbReference>
<evidence type="ECO:0000256" key="2">
    <source>
        <dbReference type="SAM" id="Phobius"/>
    </source>
</evidence>
<name>A0A4Q9H4E7_9BURK</name>
<keyword evidence="4" id="KW-1185">Reference proteome</keyword>
<feature type="transmembrane region" description="Helical" evidence="2">
    <location>
        <begin position="222"/>
        <end position="245"/>
    </location>
</feature>
<keyword evidence="2" id="KW-0812">Transmembrane</keyword>
<comment type="caution">
    <text evidence="3">The sequence shown here is derived from an EMBL/GenBank/DDBJ whole genome shotgun (WGS) entry which is preliminary data.</text>
</comment>
<feature type="transmembrane region" description="Helical" evidence="2">
    <location>
        <begin position="21"/>
        <end position="42"/>
    </location>
</feature>
<evidence type="ECO:0000313" key="4">
    <source>
        <dbReference type="Proteomes" id="UP000292120"/>
    </source>
</evidence>
<dbReference type="RefSeq" id="WP_130967146.1">
    <property type="nucleotide sequence ID" value="NZ_SIXI01000002.1"/>
</dbReference>
<feature type="transmembrane region" description="Helical" evidence="2">
    <location>
        <begin position="96"/>
        <end position="117"/>
    </location>
</feature>
<feature type="transmembrane region" description="Helical" evidence="2">
    <location>
        <begin position="147"/>
        <end position="170"/>
    </location>
</feature>
<dbReference type="OrthoDB" id="5298483at2"/>
<reference evidence="3 4" key="1">
    <citation type="submission" date="2019-02" db="EMBL/GenBank/DDBJ databases">
        <title>Aquabacterium sp. strain KMB7.</title>
        <authorList>
            <person name="Chen W.-M."/>
        </authorList>
    </citation>
    <scope>NUCLEOTIDE SEQUENCE [LARGE SCALE GENOMIC DNA]</scope>
    <source>
        <strain evidence="3 4">KMB7</strain>
    </source>
</reference>
<feature type="transmembrane region" description="Helical" evidence="2">
    <location>
        <begin position="190"/>
        <end position="210"/>
    </location>
</feature>
<dbReference type="InterPro" id="IPR047798">
    <property type="entry name" value="BPSS1780-like"/>
</dbReference>
<accession>A0A4Q9H4E7</accession>
<evidence type="ECO:0008006" key="5">
    <source>
        <dbReference type="Google" id="ProtNLM"/>
    </source>
</evidence>
<keyword evidence="2" id="KW-0472">Membrane</keyword>
<organism evidence="3 4">
    <name type="scientific">Aquabacterium lacunae</name>
    <dbReference type="NCBI Taxonomy" id="2528630"/>
    <lineage>
        <taxon>Bacteria</taxon>
        <taxon>Pseudomonadati</taxon>
        <taxon>Pseudomonadota</taxon>
        <taxon>Betaproteobacteria</taxon>
        <taxon>Burkholderiales</taxon>
        <taxon>Aquabacterium</taxon>
    </lineage>
</organism>
<sequence length="278" mass="30482">MKLIVVPASRGYQWARQGLQMCINQPLGFVSLFGLVATLVMLLMALQILGLIAVVVAMPALWMSFMLAVRRVMANEKISPAVLIEPWRAPEDRIRWLQLGGLYAAGTLLVVVLSSFVGPDAEDMAKVLEASNENADLLSDTVMLESMAWRALLALPLSLAFWHTPALMFWGRIPPVKALFFSAVASWRNLGAFMVYGAVWMGVLVAMGLLVRAIDTLIPVPFVAQVITVFAGMWVASAFYASLYFTVVDCFEPRQEGLEGPGHPPADGPEDRDDNRSV</sequence>
<gene>
    <name evidence="3" type="ORF">EYS42_07055</name>
</gene>
<evidence type="ECO:0000313" key="3">
    <source>
        <dbReference type="EMBL" id="TBO32915.1"/>
    </source>
</evidence>
<feature type="region of interest" description="Disordered" evidence="1">
    <location>
        <begin position="256"/>
        <end position="278"/>
    </location>
</feature>
<dbReference type="EMBL" id="SIXI01000002">
    <property type="protein sequence ID" value="TBO32915.1"/>
    <property type="molecule type" value="Genomic_DNA"/>
</dbReference>
<keyword evidence="2" id="KW-1133">Transmembrane helix</keyword>
<dbReference type="NCBIfam" id="NF041043">
    <property type="entry name" value="BPSS1780_fam"/>
    <property type="match status" value="1"/>
</dbReference>
<evidence type="ECO:0000256" key="1">
    <source>
        <dbReference type="SAM" id="MobiDB-lite"/>
    </source>
</evidence>
<proteinExistence type="predicted"/>
<dbReference type="AlphaFoldDB" id="A0A4Q9H4E7"/>
<feature type="transmembrane region" description="Helical" evidence="2">
    <location>
        <begin position="48"/>
        <end position="69"/>
    </location>
</feature>
<protein>
    <recommendedName>
        <fullName evidence="5">DUF2189 domain-containing protein</fullName>
    </recommendedName>
</protein>